<dbReference type="InterPro" id="IPR011711">
    <property type="entry name" value="GntR_C"/>
</dbReference>
<dbReference type="InterPro" id="IPR036388">
    <property type="entry name" value="WH-like_DNA-bd_sf"/>
</dbReference>
<name>A0ABX1SGT2_9PSEU</name>
<reference evidence="5 6" key="1">
    <citation type="submission" date="2020-04" db="EMBL/GenBank/DDBJ databases">
        <authorList>
            <person name="Klaysubun C."/>
            <person name="Duangmal K."/>
            <person name="Lipun K."/>
        </authorList>
    </citation>
    <scope>NUCLEOTIDE SEQUENCE [LARGE SCALE GENOMIC DNA]</scope>
    <source>
        <strain evidence="5 6">K10HN5</strain>
    </source>
</reference>
<keyword evidence="2" id="KW-0238">DNA-binding</keyword>
<dbReference type="InterPro" id="IPR008920">
    <property type="entry name" value="TF_FadR/GntR_C"/>
</dbReference>
<dbReference type="SUPFAM" id="SSF48008">
    <property type="entry name" value="GntR ligand-binding domain-like"/>
    <property type="match status" value="1"/>
</dbReference>
<dbReference type="PROSITE" id="PS50949">
    <property type="entry name" value="HTH_GNTR"/>
    <property type="match status" value="1"/>
</dbReference>
<evidence type="ECO:0000256" key="2">
    <source>
        <dbReference type="ARBA" id="ARBA00023125"/>
    </source>
</evidence>
<dbReference type="PRINTS" id="PR00035">
    <property type="entry name" value="HTHGNTR"/>
</dbReference>
<gene>
    <name evidence="5" type="ORF">HF526_26225</name>
</gene>
<accession>A0ABX1SGT2</accession>
<evidence type="ECO:0000313" key="6">
    <source>
        <dbReference type="Proteomes" id="UP000820669"/>
    </source>
</evidence>
<keyword evidence="6" id="KW-1185">Reference proteome</keyword>
<sequence>MGERGVSPGTGTAQRPEAVGWGGLPAHIARRIIADAHARGVAPGEPLADESRLIEQYGVSRGTLREALRLLSFLGAITIKAGPGGGARLSNPGPAVVGSALGMVVQFRGATLRTVFEARSALEPGIASLAALHRTDDDLAVLDRSMTALRAAEELPGYAYAEQSGLFHNAVAEASHNDVLATVVPALVAMTSTVPWRYPRGGRKELTGRIAVLIAAIRDRDAPGAATATAAMFQWVMDDLDRNQRAALESRILWPDVDAGLAARAR</sequence>
<protein>
    <submittedName>
        <fullName evidence="5">FadR family transcriptional regulator</fullName>
    </submittedName>
</protein>
<dbReference type="Gene3D" id="1.10.10.10">
    <property type="entry name" value="Winged helix-like DNA-binding domain superfamily/Winged helix DNA-binding domain"/>
    <property type="match status" value="1"/>
</dbReference>
<dbReference type="SMART" id="SM00895">
    <property type="entry name" value="FCD"/>
    <property type="match status" value="1"/>
</dbReference>
<dbReference type="Pfam" id="PF07729">
    <property type="entry name" value="FCD"/>
    <property type="match status" value="1"/>
</dbReference>
<keyword evidence="1" id="KW-0805">Transcription regulation</keyword>
<dbReference type="PANTHER" id="PTHR43537:SF5">
    <property type="entry name" value="UXU OPERON TRANSCRIPTIONAL REGULATOR"/>
    <property type="match status" value="1"/>
</dbReference>
<dbReference type="Pfam" id="PF00392">
    <property type="entry name" value="GntR"/>
    <property type="match status" value="1"/>
</dbReference>
<evidence type="ECO:0000313" key="5">
    <source>
        <dbReference type="EMBL" id="NMI00777.1"/>
    </source>
</evidence>
<evidence type="ECO:0000259" key="4">
    <source>
        <dbReference type="PROSITE" id="PS50949"/>
    </source>
</evidence>
<dbReference type="InterPro" id="IPR036390">
    <property type="entry name" value="WH_DNA-bd_sf"/>
</dbReference>
<evidence type="ECO:0000256" key="1">
    <source>
        <dbReference type="ARBA" id="ARBA00023015"/>
    </source>
</evidence>
<dbReference type="SUPFAM" id="SSF46785">
    <property type="entry name" value="Winged helix' DNA-binding domain"/>
    <property type="match status" value="1"/>
</dbReference>
<dbReference type="Gene3D" id="1.20.120.530">
    <property type="entry name" value="GntR ligand-binding domain-like"/>
    <property type="match status" value="1"/>
</dbReference>
<feature type="domain" description="HTH gntR-type" evidence="4">
    <location>
        <begin position="22"/>
        <end position="92"/>
    </location>
</feature>
<dbReference type="SMART" id="SM00345">
    <property type="entry name" value="HTH_GNTR"/>
    <property type="match status" value="1"/>
</dbReference>
<keyword evidence="3" id="KW-0804">Transcription</keyword>
<dbReference type="Proteomes" id="UP000820669">
    <property type="component" value="Unassembled WGS sequence"/>
</dbReference>
<organism evidence="5 6">
    <name type="scientific">Pseudonocardia acidicola</name>
    <dbReference type="NCBI Taxonomy" id="2724939"/>
    <lineage>
        <taxon>Bacteria</taxon>
        <taxon>Bacillati</taxon>
        <taxon>Actinomycetota</taxon>
        <taxon>Actinomycetes</taxon>
        <taxon>Pseudonocardiales</taxon>
        <taxon>Pseudonocardiaceae</taxon>
        <taxon>Pseudonocardia</taxon>
    </lineage>
</organism>
<dbReference type="PANTHER" id="PTHR43537">
    <property type="entry name" value="TRANSCRIPTIONAL REGULATOR, GNTR FAMILY"/>
    <property type="match status" value="1"/>
</dbReference>
<dbReference type="InterPro" id="IPR000524">
    <property type="entry name" value="Tscrpt_reg_HTH_GntR"/>
</dbReference>
<evidence type="ECO:0000256" key="3">
    <source>
        <dbReference type="ARBA" id="ARBA00023163"/>
    </source>
</evidence>
<dbReference type="EMBL" id="JAAXLA010000064">
    <property type="protein sequence ID" value="NMI00777.1"/>
    <property type="molecule type" value="Genomic_DNA"/>
</dbReference>
<dbReference type="RefSeq" id="WP_169384241.1">
    <property type="nucleotide sequence ID" value="NZ_JAAXLA010000064.1"/>
</dbReference>
<proteinExistence type="predicted"/>
<comment type="caution">
    <text evidence="5">The sequence shown here is derived from an EMBL/GenBank/DDBJ whole genome shotgun (WGS) entry which is preliminary data.</text>
</comment>